<dbReference type="GeneTree" id="ENSGT00390000009265"/>
<accession>A0A8D2IL75</accession>
<dbReference type="PANTHER" id="PTHR28596:SF1">
    <property type="entry name" value="BBSOME-INTERACTING PROTEIN 1"/>
    <property type="match status" value="1"/>
</dbReference>
<dbReference type="AlphaFoldDB" id="A0A8D2IL75"/>
<evidence type="ECO:0000313" key="2">
    <source>
        <dbReference type="Proteomes" id="UP000694417"/>
    </source>
</evidence>
<dbReference type="Proteomes" id="UP000694417">
    <property type="component" value="Unplaced"/>
</dbReference>
<dbReference type="Pfam" id="PF14777">
    <property type="entry name" value="BBIP10"/>
    <property type="match status" value="1"/>
</dbReference>
<dbReference type="GO" id="GO:0097500">
    <property type="term" value="P:receptor localization to non-motile cilium"/>
    <property type="evidence" value="ECO:0007669"/>
    <property type="project" value="TreeGrafter"/>
</dbReference>
<name>A0A8D2IL75_UROPR</name>
<reference evidence="1" key="1">
    <citation type="submission" date="2025-08" db="UniProtKB">
        <authorList>
            <consortium name="Ensembl"/>
        </authorList>
    </citation>
    <scope>IDENTIFICATION</scope>
</reference>
<dbReference type="GO" id="GO:0060271">
    <property type="term" value="P:cilium assembly"/>
    <property type="evidence" value="ECO:0007669"/>
    <property type="project" value="InterPro"/>
</dbReference>
<dbReference type="Ensembl" id="ENSUPAT00010033541.1">
    <property type="protein sequence ID" value="ENSUPAP00010029483.1"/>
    <property type="gene ID" value="ENSUPAG00010023213.1"/>
</dbReference>
<evidence type="ECO:0000313" key="1">
    <source>
        <dbReference type="Ensembl" id="ENSUPAP00010029483.1"/>
    </source>
</evidence>
<reference evidence="1" key="2">
    <citation type="submission" date="2025-09" db="UniProtKB">
        <authorList>
            <consortium name="Ensembl"/>
        </authorList>
    </citation>
    <scope>IDENTIFICATION</scope>
</reference>
<sequence>RRFFLRLKSPLPRATAERSGKGCFCFSQELRHLGITRLNAKIARKRPELSGQLSVEDVTTMVLCKPKLLPLKSLTLEKLEKMQQAAQDTIHQQEMAEKEHSSK</sequence>
<proteinExistence type="predicted"/>
<dbReference type="GO" id="GO:0034464">
    <property type="term" value="C:BBSome"/>
    <property type="evidence" value="ECO:0007669"/>
    <property type="project" value="InterPro"/>
</dbReference>
<organism evidence="1 2">
    <name type="scientific">Urocitellus parryii</name>
    <name type="common">Arctic ground squirrel</name>
    <name type="synonym">Spermophilus parryii</name>
    <dbReference type="NCBI Taxonomy" id="9999"/>
    <lineage>
        <taxon>Eukaryota</taxon>
        <taxon>Metazoa</taxon>
        <taxon>Chordata</taxon>
        <taxon>Craniata</taxon>
        <taxon>Vertebrata</taxon>
        <taxon>Euteleostomi</taxon>
        <taxon>Mammalia</taxon>
        <taxon>Eutheria</taxon>
        <taxon>Euarchontoglires</taxon>
        <taxon>Glires</taxon>
        <taxon>Rodentia</taxon>
        <taxon>Sciuromorpha</taxon>
        <taxon>Sciuridae</taxon>
        <taxon>Xerinae</taxon>
        <taxon>Marmotini</taxon>
        <taxon>Urocitellus</taxon>
    </lineage>
</organism>
<protein>
    <submittedName>
        <fullName evidence="1">BBSome interacting protein 1</fullName>
    </submittedName>
</protein>
<gene>
    <name evidence="1" type="primary">BBIP1</name>
</gene>
<keyword evidence="2" id="KW-1185">Reference proteome</keyword>
<dbReference type="InterPro" id="IPR028233">
    <property type="entry name" value="BBIP10"/>
</dbReference>
<dbReference type="PANTHER" id="PTHR28596">
    <property type="entry name" value="BBSOME-INTERACTING PROTEIN 1"/>
    <property type="match status" value="1"/>
</dbReference>